<evidence type="ECO:0000256" key="1">
    <source>
        <dbReference type="ARBA" id="ARBA00023239"/>
    </source>
</evidence>
<evidence type="ECO:0000313" key="5">
    <source>
        <dbReference type="RefSeq" id="XP_045580285.1"/>
    </source>
</evidence>
<dbReference type="InterPro" id="IPR029787">
    <property type="entry name" value="Nucleotide_cyclase"/>
</dbReference>
<feature type="domain" description="Guanylate cyclase" evidence="3">
    <location>
        <begin position="4"/>
        <end position="36"/>
    </location>
</feature>
<keyword evidence="1" id="KW-0456">Lyase</keyword>
<feature type="compositionally biased region" description="Basic and acidic residues" evidence="2">
    <location>
        <begin position="41"/>
        <end position="55"/>
    </location>
</feature>
<accession>A0ABM3FAE2</accession>
<proteinExistence type="predicted"/>
<gene>
    <name evidence="5" type="primary">LOC123744707</name>
</gene>
<dbReference type="GeneID" id="123744707"/>
<evidence type="ECO:0000256" key="2">
    <source>
        <dbReference type="SAM" id="MobiDB-lite"/>
    </source>
</evidence>
<organism evidence="4 5">
    <name type="scientific">Salmo salar</name>
    <name type="common">Atlantic salmon</name>
    <dbReference type="NCBI Taxonomy" id="8030"/>
    <lineage>
        <taxon>Eukaryota</taxon>
        <taxon>Metazoa</taxon>
        <taxon>Chordata</taxon>
        <taxon>Craniata</taxon>
        <taxon>Vertebrata</taxon>
        <taxon>Euteleostomi</taxon>
        <taxon>Actinopterygii</taxon>
        <taxon>Neopterygii</taxon>
        <taxon>Teleostei</taxon>
        <taxon>Protacanthopterygii</taxon>
        <taxon>Salmoniformes</taxon>
        <taxon>Salmonidae</taxon>
        <taxon>Salmoninae</taxon>
        <taxon>Salmo</taxon>
    </lineage>
</organism>
<sequence length="180" mass="19671">MSSSSRVLKDKGFMLQERGEIDVKGKGRMSTYFLEGNLTSTEHEIMGRSVKEADSGRASVQSARDCSTEAALYRPAIQRVQSEDRNPAVPMEYGDSLTDPQPPVQLTDPQPQARAKSLKGKPRDSESYGSLHSDNKSVEGGLPNPDHQLTRATLSQSPTPIEAEALPSTKHIRTSFCVVL</sequence>
<feature type="compositionally biased region" description="Polar residues" evidence="2">
    <location>
        <begin position="150"/>
        <end position="159"/>
    </location>
</feature>
<dbReference type="RefSeq" id="XP_045580285.1">
    <property type="nucleotide sequence ID" value="XM_045724329.1"/>
</dbReference>
<evidence type="ECO:0000259" key="3">
    <source>
        <dbReference type="Pfam" id="PF00211"/>
    </source>
</evidence>
<evidence type="ECO:0000313" key="4">
    <source>
        <dbReference type="Proteomes" id="UP001652741"/>
    </source>
</evidence>
<dbReference type="InterPro" id="IPR001054">
    <property type="entry name" value="A/G_cyclase"/>
</dbReference>
<dbReference type="Pfam" id="PF00211">
    <property type="entry name" value="Guanylate_cyc"/>
    <property type="match status" value="1"/>
</dbReference>
<keyword evidence="4" id="KW-1185">Reference proteome</keyword>
<reference evidence="5" key="1">
    <citation type="submission" date="2025-08" db="UniProtKB">
        <authorList>
            <consortium name="RefSeq"/>
        </authorList>
    </citation>
    <scope>IDENTIFICATION</scope>
</reference>
<dbReference type="Gene3D" id="3.30.70.1230">
    <property type="entry name" value="Nucleotide cyclase"/>
    <property type="match status" value="1"/>
</dbReference>
<dbReference type="Proteomes" id="UP001652741">
    <property type="component" value="Chromosome ssa09"/>
</dbReference>
<feature type="region of interest" description="Disordered" evidence="2">
    <location>
        <begin position="41"/>
        <end position="168"/>
    </location>
</feature>
<name>A0ABM3FAE2_SALSA</name>
<protein>
    <submittedName>
        <fullName evidence="5">Guanylate cyclase soluble subunit beta-2</fullName>
    </submittedName>
</protein>